<dbReference type="EnsemblPlants" id="OMERI08G10210.1">
    <property type="protein sequence ID" value="OMERI08G10210.1"/>
    <property type="gene ID" value="OMERI08G10210"/>
</dbReference>
<keyword evidence="4" id="KW-1185">Reference proteome</keyword>
<feature type="signal peptide" evidence="2">
    <location>
        <begin position="1"/>
        <end position="24"/>
    </location>
</feature>
<protein>
    <submittedName>
        <fullName evidence="3">Uncharacterized protein</fullName>
    </submittedName>
</protein>
<dbReference type="HOGENOM" id="CLU_141902_0_0_1"/>
<dbReference type="Gramene" id="OMERI08G10210.1">
    <property type="protein sequence ID" value="OMERI08G10210.1"/>
    <property type="gene ID" value="OMERI08G10210"/>
</dbReference>
<sequence length="154" mass="17144">MARLPVPAMLLCSLFFFLLRPTFPPDRGLRTPTIHARVLNYDPNLYWRDTDVEFVPFFAMLSVQMTLGWVAKGAFATSNLYSFTTSDGQCTNLLGSSVSVDGGWTSHRHQDVSASREWMMSRSGPRRRNPMPKGATAMAGQVHPRGLPLSPLSL</sequence>
<evidence type="ECO:0000256" key="1">
    <source>
        <dbReference type="SAM" id="MobiDB-lite"/>
    </source>
</evidence>
<dbReference type="Proteomes" id="UP000008021">
    <property type="component" value="Chromosome 8"/>
</dbReference>
<proteinExistence type="predicted"/>
<dbReference type="AlphaFoldDB" id="A0A0E0EKS8"/>
<evidence type="ECO:0000256" key="2">
    <source>
        <dbReference type="SAM" id="SignalP"/>
    </source>
</evidence>
<feature type="chain" id="PRO_5002358482" evidence="2">
    <location>
        <begin position="25"/>
        <end position="154"/>
    </location>
</feature>
<feature type="region of interest" description="Disordered" evidence="1">
    <location>
        <begin position="115"/>
        <end position="154"/>
    </location>
</feature>
<name>A0A0E0EKS8_9ORYZ</name>
<reference evidence="3" key="1">
    <citation type="submission" date="2015-04" db="UniProtKB">
        <authorList>
            <consortium name="EnsemblPlants"/>
        </authorList>
    </citation>
    <scope>IDENTIFICATION</scope>
</reference>
<keyword evidence="2" id="KW-0732">Signal</keyword>
<organism evidence="3">
    <name type="scientific">Oryza meridionalis</name>
    <dbReference type="NCBI Taxonomy" id="40149"/>
    <lineage>
        <taxon>Eukaryota</taxon>
        <taxon>Viridiplantae</taxon>
        <taxon>Streptophyta</taxon>
        <taxon>Embryophyta</taxon>
        <taxon>Tracheophyta</taxon>
        <taxon>Spermatophyta</taxon>
        <taxon>Magnoliopsida</taxon>
        <taxon>Liliopsida</taxon>
        <taxon>Poales</taxon>
        <taxon>Poaceae</taxon>
        <taxon>BOP clade</taxon>
        <taxon>Oryzoideae</taxon>
        <taxon>Oryzeae</taxon>
        <taxon>Oryzinae</taxon>
        <taxon>Oryza</taxon>
    </lineage>
</organism>
<accession>A0A0E0EKS8</accession>
<reference evidence="3" key="2">
    <citation type="submission" date="2018-05" db="EMBL/GenBank/DDBJ databases">
        <title>OmerRS3 (Oryza meridionalis Reference Sequence Version 3).</title>
        <authorList>
            <person name="Zhang J."/>
            <person name="Kudrna D."/>
            <person name="Lee S."/>
            <person name="Talag J."/>
            <person name="Welchert J."/>
            <person name="Wing R.A."/>
        </authorList>
    </citation>
    <scope>NUCLEOTIDE SEQUENCE [LARGE SCALE GENOMIC DNA]</scope>
    <source>
        <strain evidence="3">cv. OR44</strain>
    </source>
</reference>
<evidence type="ECO:0000313" key="4">
    <source>
        <dbReference type="Proteomes" id="UP000008021"/>
    </source>
</evidence>
<evidence type="ECO:0000313" key="3">
    <source>
        <dbReference type="EnsemblPlants" id="OMERI08G10210.1"/>
    </source>
</evidence>